<proteinExistence type="predicted"/>
<feature type="compositionally biased region" description="Polar residues" evidence="1">
    <location>
        <begin position="44"/>
        <end position="58"/>
    </location>
</feature>
<sequence length="133" mass="14447">MVVAANTLPNHETKVAMAVPVAAIAMAQNSFVIRRSLSEGSSNITLGIGESGSTTPYSKTVREKMQKKKCDSSCRKGKTRNLSSVNASRQEAKLTEECDLLIEIIQQRRQIIGTKIKEGKLCFNETSQDGSGN</sequence>
<dbReference type="Proteomes" id="UP001266305">
    <property type="component" value="Unassembled WGS sequence"/>
</dbReference>
<evidence type="ECO:0000256" key="1">
    <source>
        <dbReference type="SAM" id="MobiDB-lite"/>
    </source>
</evidence>
<gene>
    <name evidence="2" type="ORF">P7K49_038375</name>
</gene>
<comment type="caution">
    <text evidence="2">The sequence shown here is derived from an EMBL/GenBank/DDBJ whole genome shotgun (WGS) entry which is preliminary data.</text>
</comment>
<protein>
    <submittedName>
        <fullName evidence="2">Uncharacterized protein</fullName>
    </submittedName>
</protein>
<organism evidence="2 3">
    <name type="scientific">Saguinus oedipus</name>
    <name type="common">Cotton-top tamarin</name>
    <name type="synonym">Oedipomidas oedipus</name>
    <dbReference type="NCBI Taxonomy" id="9490"/>
    <lineage>
        <taxon>Eukaryota</taxon>
        <taxon>Metazoa</taxon>
        <taxon>Chordata</taxon>
        <taxon>Craniata</taxon>
        <taxon>Vertebrata</taxon>
        <taxon>Euteleostomi</taxon>
        <taxon>Mammalia</taxon>
        <taxon>Eutheria</taxon>
        <taxon>Euarchontoglires</taxon>
        <taxon>Primates</taxon>
        <taxon>Haplorrhini</taxon>
        <taxon>Platyrrhini</taxon>
        <taxon>Cebidae</taxon>
        <taxon>Callitrichinae</taxon>
        <taxon>Saguinus</taxon>
    </lineage>
</organism>
<reference evidence="2 3" key="1">
    <citation type="submission" date="2023-05" db="EMBL/GenBank/DDBJ databases">
        <title>B98-5 Cell Line De Novo Hybrid Assembly: An Optical Mapping Approach.</title>
        <authorList>
            <person name="Kananen K."/>
            <person name="Auerbach J.A."/>
            <person name="Kautto E."/>
            <person name="Blachly J.S."/>
        </authorList>
    </citation>
    <scope>NUCLEOTIDE SEQUENCE [LARGE SCALE GENOMIC DNA]</scope>
    <source>
        <strain evidence="2">B95-8</strain>
        <tissue evidence="2">Cell line</tissue>
    </source>
</reference>
<evidence type="ECO:0000313" key="3">
    <source>
        <dbReference type="Proteomes" id="UP001266305"/>
    </source>
</evidence>
<name>A0ABQ9TEJ0_SAGOE</name>
<feature type="compositionally biased region" description="Basic and acidic residues" evidence="1">
    <location>
        <begin position="60"/>
        <end position="73"/>
    </location>
</feature>
<feature type="region of interest" description="Disordered" evidence="1">
    <location>
        <begin position="44"/>
        <end position="73"/>
    </location>
</feature>
<accession>A0ABQ9TEJ0</accession>
<keyword evidence="3" id="KW-1185">Reference proteome</keyword>
<dbReference type="EMBL" id="JASSZA010000023">
    <property type="protein sequence ID" value="KAK2083139.1"/>
    <property type="molecule type" value="Genomic_DNA"/>
</dbReference>
<evidence type="ECO:0000313" key="2">
    <source>
        <dbReference type="EMBL" id="KAK2083139.1"/>
    </source>
</evidence>